<protein>
    <submittedName>
        <fullName evidence="1">Uncharacterized protein</fullName>
    </submittedName>
</protein>
<reference evidence="1" key="1">
    <citation type="journal article" date="2022" name="bioRxiv">
        <title>Sequencing and chromosome-scale assembly of the giantPleurodeles waltlgenome.</title>
        <authorList>
            <person name="Brown T."/>
            <person name="Elewa A."/>
            <person name="Iarovenko S."/>
            <person name="Subramanian E."/>
            <person name="Araus A.J."/>
            <person name="Petzold A."/>
            <person name="Susuki M."/>
            <person name="Suzuki K.-i.T."/>
            <person name="Hayashi T."/>
            <person name="Toyoda A."/>
            <person name="Oliveira C."/>
            <person name="Osipova E."/>
            <person name="Leigh N.D."/>
            <person name="Simon A."/>
            <person name="Yun M.H."/>
        </authorList>
    </citation>
    <scope>NUCLEOTIDE SEQUENCE</scope>
    <source>
        <strain evidence="1">20211129_DDA</strain>
        <tissue evidence="1">Liver</tissue>
    </source>
</reference>
<evidence type="ECO:0000313" key="2">
    <source>
        <dbReference type="Proteomes" id="UP001066276"/>
    </source>
</evidence>
<evidence type="ECO:0000313" key="1">
    <source>
        <dbReference type="EMBL" id="KAJ1187419.1"/>
    </source>
</evidence>
<sequence length="156" mass="16550">MGCGLTAGQDGRNYVRVCLARGRLSVYCHIRRCWRVRAWRALLRGAPGPFSAARERRGDRSSSCRETRAGLLAAAPACAECGANGRTWRPATAAGGVWPGGELSGVQSGRADVEVRGRSRRCVTAGGAAPGGHSVTWSCCGPTTRLVIVTLSWRSH</sequence>
<comment type="caution">
    <text evidence="1">The sequence shown here is derived from an EMBL/GenBank/DDBJ whole genome shotgun (WGS) entry which is preliminary data.</text>
</comment>
<dbReference type="AlphaFoldDB" id="A0AAV7UHG5"/>
<organism evidence="1 2">
    <name type="scientific">Pleurodeles waltl</name>
    <name type="common">Iberian ribbed newt</name>
    <dbReference type="NCBI Taxonomy" id="8319"/>
    <lineage>
        <taxon>Eukaryota</taxon>
        <taxon>Metazoa</taxon>
        <taxon>Chordata</taxon>
        <taxon>Craniata</taxon>
        <taxon>Vertebrata</taxon>
        <taxon>Euteleostomi</taxon>
        <taxon>Amphibia</taxon>
        <taxon>Batrachia</taxon>
        <taxon>Caudata</taxon>
        <taxon>Salamandroidea</taxon>
        <taxon>Salamandridae</taxon>
        <taxon>Pleurodelinae</taxon>
        <taxon>Pleurodeles</taxon>
    </lineage>
</organism>
<keyword evidence="2" id="KW-1185">Reference proteome</keyword>
<gene>
    <name evidence="1" type="ORF">NDU88_004195</name>
</gene>
<proteinExistence type="predicted"/>
<name>A0AAV7UHG5_PLEWA</name>
<accession>A0AAV7UHG5</accession>
<dbReference type="EMBL" id="JANPWB010000005">
    <property type="protein sequence ID" value="KAJ1187419.1"/>
    <property type="molecule type" value="Genomic_DNA"/>
</dbReference>
<dbReference type="Proteomes" id="UP001066276">
    <property type="component" value="Chromosome 3_1"/>
</dbReference>